<dbReference type="EMBL" id="JAEPWM010000011">
    <property type="protein sequence ID" value="MBK6008730.1"/>
    <property type="molecule type" value="Genomic_DNA"/>
</dbReference>
<gene>
    <name evidence="1" type="ORF">JJB11_21740</name>
</gene>
<dbReference type="Gene3D" id="3.30.70.1060">
    <property type="entry name" value="Dimeric alpha+beta barrel"/>
    <property type="match status" value="1"/>
</dbReference>
<proteinExistence type="predicted"/>
<dbReference type="Proteomes" id="UP000630528">
    <property type="component" value="Unassembled WGS sequence"/>
</dbReference>
<evidence type="ECO:0000313" key="1">
    <source>
        <dbReference type="EMBL" id="MBK6008730.1"/>
    </source>
</evidence>
<keyword evidence="2" id="KW-1185">Reference proteome</keyword>
<evidence type="ECO:0000313" key="2">
    <source>
        <dbReference type="Proteomes" id="UP000630528"/>
    </source>
</evidence>
<name>A0A934TWN9_9BURK</name>
<organism evidence="1 2">
    <name type="scientific">Ramlibacter ginsenosidimutans</name>
    <dbReference type="NCBI Taxonomy" id="502333"/>
    <lineage>
        <taxon>Bacteria</taxon>
        <taxon>Pseudomonadati</taxon>
        <taxon>Pseudomonadota</taxon>
        <taxon>Betaproteobacteria</taxon>
        <taxon>Burkholderiales</taxon>
        <taxon>Comamonadaceae</taxon>
        <taxon>Ramlibacter</taxon>
    </lineage>
</organism>
<evidence type="ECO:0008006" key="3">
    <source>
        <dbReference type="Google" id="ProtNLM"/>
    </source>
</evidence>
<protein>
    <recommendedName>
        <fullName evidence="3">YCII-related domain-containing protein</fullName>
    </recommendedName>
</protein>
<sequence>MKNFLAVFTGNAQATEKSGWNALSESARNERSQAGVKAWHAWMESHKKQIVVAGGPIGKTKRVSGDGTTSAQNDICGYVVVTAESHEAAAKLFENHPHFSILPGEAVQVMECLPVPGA</sequence>
<accession>A0A934TWN9</accession>
<reference evidence="1" key="2">
    <citation type="submission" date="2021-01" db="EMBL/GenBank/DDBJ databases">
        <authorList>
            <person name="Kang M."/>
        </authorList>
    </citation>
    <scope>NUCLEOTIDE SEQUENCE</scope>
    <source>
        <strain evidence="1">KACC 17527</strain>
    </source>
</reference>
<dbReference type="InterPro" id="IPR011008">
    <property type="entry name" value="Dimeric_a/b-barrel"/>
</dbReference>
<reference evidence="1" key="1">
    <citation type="journal article" date="2012" name="J. Microbiol. Biotechnol.">
        <title>Ramlibacter ginsenosidimutans sp. nov., with ginsenoside-converting activity.</title>
        <authorList>
            <person name="Wang L."/>
            <person name="An D.S."/>
            <person name="Kim S.G."/>
            <person name="Jin F.X."/>
            <person name="Kim S.C."/>
            <person name="Lee S.T."/>
            <person name="Im W.T."/>
        </authorList>
    </citation>
    <scope>NUCLEOTIDE SEQUENCE</scope>
    <source>
        <strain evidence="1">KACC 17527</strain>
    </source>
</reference>
<dbReference type="SUPFAM" id="SSF54909">
    <property type="entry name" value="Dimeric alpha+beta barrel"/>
    <property type="match status" value="1"/>
</dbReference>
<comment type="caution">
    <text evidence="1">The sequence shown here is derived from an EMBL/GenBank/DDBJ whole genome shotgun (WGS) entry which is preliminary data.</text>
</comment>
<dbReference type="AlphaFoldDB" id="A0A934TWN9"/>
<dbReference type="RefSeq" id="WP_201176520.1">
    <property type="nucleotide sequence ID" value="NZ_JAEPWM010000011.1"/>
</dbReference>